<dbReference type="EMBL" id="NBXE01000031">
    <property type="protein sequence ID" value="RFA25450.1"/>
    <property type="molecule type" value="Genomic_DNA"/>
</dbReference>
<dbReference type="GO" id="GO:0004045">
    <property type="term" value="F:peptidyl-tRNA hydrolase activity"/>
    <property type="evidence" value="ECO:0007669"/>
    <property type="project" value="TreeGrafter"/>
</dbReference>
<organism evidence="4 5">
    <name type="scientific">Subtercola boreus</name>
    <dbReference type="NCBI Taxonomy" id="120213"/>
    <lineage>
        <taxon>Bacteria</taxon>
        <taxon>Bacillati</taxon>
        <taxon>Actinomycetota</taxon>
        <taxon>Actinomycetes</taxon>
        <taxon>Micrococcales</taxon>
        <taxon>Microbacteriaceae</taxon>
        <taxon>Subtercola</taxon>
    </lineage>
</organism>
<dbReference type="SUPFAM" id="SSF75620">
    <property type="entry name" value="Release factor"/>
    <property type="match status" value="1"/>
</dbReference>
<dbReference type="Pfam" id="PF00472">
    <property type="entry name" value="RF-1"/>
    <property type="match status" value="1"/>
</dbReference>
<comment type="caution">
    <text evidence="4">The sequence shown here is derived from an EMBL/GenBank/DDBJ whole genome shotgun (WGS) entry which is preliminary data.</text>
</comment>
<dbReference type="InterPro" id="IPR045853">
    <property type="entry name" value="Pep_chain_release_fac_I_sf"/>
</dbReference>
<dbReference type="Gene3D" id="3.30.160.20">
    <property type="match status" value="1"/>
</dbReference>
<name>A0A3E0W908_9MICO</name>
<dbReference type="PANTHER" id="PTHR47814:SF1">
    <property type="entry name" value="PEPTIDYL-TRNA HYDROLASE ARFB"/>
    <property type="match status" value="1"/>
</dbReference>
<dbReference type="Proteomes" id="UP000257080">
    <property type="component" value="Unassembled WGS sequence"/>
</dbReference>
<evidence type="ECO:0000259" key="3">
    <source>
        <dbReference type="Pfam" id="PF00472"/>
    </source>
</evidence>
<dbReference type="GO" id="GO:0003747">
    <property type="term" value="F:translation release factor activity"/>
    <property type="evidence" value="ECO:0007669"/>
    <property type="project" value="InterPro"/>
</dbReference>
<dbReference type="RefSeq" id="WP_116419546.1">
    <property type="nucleotide sequence ID" value="NZ_NBXC01000027.1"/>
</dbReference>
<gene>
    <name evidence="4" type="ORF">B7R25_13830</name>
</gene>
<keyword evidence="4" id="KW-0378">Hydrolase</keyword>
<evidence type="ECO:0000256" key="1">
    <source>
        <dbReference type="ARBA" id="ARBA00010835"/>
    </source>
</evidence>
<evidence type="ECO:0000256" key="2">
    <source>
        <dbReference type="SAM" id="MobiDB-lite"/>
    </source>
</evidence>
<feature type="region of interest" description="Disordered" evidence="2">
    <location>
        <begin position="103"/>
        <end position="140"/>
    </location>
</feature>
<reference evidence="4 5" key="1">
    <citation type="submission" date="2017-04" db="EMBL/GenBank/DDBJ databases">
        <title>Comparative genome analysis of Subtercola boreus.</title>
        <authorList>
            <person name="Cho Y.-J."/>
            <person name="Cho A."/>
            <person name="Kim O.-S."/>
            <person name="Lee J.-I."/>
        </authorList>
    </citation>
    <scope>NUCLEOTIDE SEQUENCE [LARGE SCALE GENOMIC DNA]</scope>
    <source>
        <strain evidence="4 5">P28004</strain>
    </source>
</reference>
<feature type="compositionally biased region" description="Basic residues" evidence="2">
    <location>
        <begin position="108"/>
        <end position="125"/>
    </location>
</feature>
<dbReference type="NCBIfam" id="NF006718">
    <property type="entry name" value="PRK09256.1"/>
    <property type="match status" value="1"/>
</dbReference>
<dbReference type="GO" id="GO:0072344">
    <property type="term" value="P:rescue of stalled ribosome"/>
    <property type="evidence" value="ECO:0007669"/>
    <property type="project" value="TreeGrafter"/>
</dbReference>
<feature type="domain" description="Prokaryotic-type class I peptide chain release factors" evidence="3">
    <location>
        <begin position="9"/>
        <end position="134"/>
    </location>
</feature>
<feature type="compositionally biased region" description="Basic and acidic residues" evidence="2">
    <location>
        <begin position="126"/>
        <end position="140"/>
    </location>
</feature>
<accession>A0A3E0W908</accession>
<dbReference type="PANTHER" id="PTHR47814">
    <property type="entry name" value="PEPTIDYL-TRNA HYDROLASE ARFB"/>
    <property type="match status" value="1"/>
</dbReference>
<protein>
    <submittedName>
        <fullName evidence="4">Aminoacyl-tRNA hydrolase</fullName>
    </submittedName>
</protein>
<dbReference type="AlphaFoldDB" id="A0A3E0W908"/>
<evidence type="ECO:0000313" key="4">
    <source>
        <dbReference type="EMBL" id="RFA25450.1"/>
    </source>
</evidence>
<evidence type="ECO:0000313" key="5">
    <source>
        <dbReference type="Proteomes" id="UP000257080"/>
    </source>
</evidence>
<dbReference type="OrthoDB" id="9815709at2"/>
<proteinExistence type="inferred from homology"/>
<dbReference type="GO" id="GO:0043022">
    <property type="term" value="F:ribosome binding"/>
    <property type="evidence" value="ECO:0007669"/>
    <property type="project" value="TreeGrafter"/>
</dbReference>
<dbReference type="InterPro" id="IPR000352">
    <property type="entry name" value="Pep_chain_release_fac_I"/>
</dbReference>
<sequence length="140" mass="15502">MDLIVSPALTIPSVELGWRFSRSSGAGGQHVNTSDSRVELTWNVVGSTALSDTQRTILLARLERQLVNGSITVMASERRSQLRNRETALARLCEIIARGLAPDAAPRRPTRATRGSKLRRLRAKGQRSETKQTRRRPSAD</sequence>
<comment type="similarity">
    <text evidence="1">Belongs to the prokaryotic/mitochondrial release factor family.</text>
</comment>